<dbReference type="AlphaFoldDB" id="A0A6B0XY70"/>
<protein>
    <submittedName>
        <fullName evidence="5">C4-dicarboxylate ABC transporter</fullName>
    </submittedName>
</protein>
<dbReference type="InterPro" id="IPR038404">
    <property type="entry name" value="TRAP_DctP_sf"/>
</dbReference>
<keyword evidence="3" id="KW-0574">Periplasm</keyword>
<sequence>MNLTYLFKRTLAAATAAALAASAANAAERLKMHTAWAQNLPILGTGSHELAESLGQMSGGDLAVKVFDPGALVGGSAYYDSVSQGSIDMGFGVSGYHVGKNPAYAFFSSVPFGPRAGEYMAWMLHGGGLEIAREMYARDNIHFMICGVIPPETSGWFRDEIRSTEDLRGLKMRFFGLGAKVMEKFGVSTQLLAG</sequence>
<dbReference type="Pfam" id="PF03480">
    <property type="entry name" value="DctP"/>
    <property type="match status" value="1"/>
</dbReference>
<name>A0A6B0XY70_9RHOB</name>
<evidence type="ECO:0000256" key="3">
    <source>
        <dbReference type="ARBA" id="ARBA00022764"/>
    </source>
</evidence>
<dbReference type="Gene3D" id="3.40.190.170">
    <property type="entry name" value="Bacterial extracellular solute-binding protein, family 7"/>
    <property type="match status" value="1"/>
</dbReference>
<dbReference type="GO" id="GO:0042597">
    <property type="term" value="C:periplasmic space"/>
    <property type="evidence" value="ECO:0007669"/>
    <property type="project" value="UniProtKB-SubCell"/>
</dbReference>
<proteinExistence type="predicted"/>
<feature type="non-terminal residue" evidence="5">
    <location>
        <position position="194"/>
    </location>
</feature>
<dbReference type="EMBL" id="VXRY01000027">
    <property type="protein sequence ID" value="MXY32612.1"/>
    <property type="molecule type" value="Genomic_DNA"/>
</dbReference>
<dbReference type="GO" id="GO:0055085">
    <property type="term" value="P:transmembrane transport"/>
    <property type="evidence" value="ECO:0007669"/>
    <property type="project" value="InterPro"/>
</dbReference>
<evidence type="ECO:0000256" key="4">
    <source>
        <dbReference type="SAM" id="SignalP"/>
    </source>
</evidence>
<evidence type="ECO:0000313" key="5">
    <source>
        <dbReference type="EMBL" id="MXY32612.1"/>
    </source>
</evidence>
<reference evidence="5" key="1">
    <citation type="submission" date="2019-09" db="EMBL/GenBank/DDBJ databases">
        <title>Characterisation of the sponge microbiome using genome-centric metagenomics.</title>
        <authorList>
            <person name="Engelberts J.P."/>
            <person name="Robbins S.J."/>
            <person name="De Goeij J.M."/>
            <person name="Aranda M."/>
            <person name="Bell S.C."/>
            <person name="Webster N.S."/>
        </authorList>
    </citation>
    <scope>NUCLEOTIDE SEQUENCE</scope>
    <source>
        <strain evidence="5">SB0664_bin_43</strain>
    </source>
</reference>
<organism evidence="5">
    <name type="scientific">Boseongicola sp. SB0664_bin_43</name>
    <dbReference type="NCBI Taxonomy" id="2604844"/>
    <lineage>
        <taxon>Bacteria</taxon>
        <taxon>Pseudomonadati</taxon>
        <taxon>Pseudomonadota</taxon>
        <taxon>Alphaproteobacteria</taxon>
        <taxon>Rhodobacterales</taxon>
        <taxon>Paracoccaceae</taxon>
        <taxon>Boseongicola</taxon>
    </lineage>
</organism>
<dbReference type="PANTHER" id="PTHR33376">
    <property type="match status" value="1"/>
</dbReference>
<dbReference type="InterPro" id="IPR018389">
    <property type="entry name" value="DctP_fam"/>
</dbReference>
<comment type="caution">
    <text evidence="5">The sequence shown here is derived from an EMBL/GenBank/DDBJ whole genome shotgun (WGS) entry which is preliminary data.</text>
</comment>
<comment type="subcellular location">
    <subcellularLocation>
        <location evidence="1">Periplasm</location>
    </subcellularLocation>
</comment>
<accession>A0A6B0XY70</accession>
<evidence type="ECO:0000256" key="2">
    <source>
        <dbReference type="ARBA" id="ARBA00022729"/>
    </source>
</evidence>
<feature type="chain" id="PRO_5025480206" evidence="4">
    <location>
        <begin position="27"/>
        <end position="194"/>
    </location>
</feature>
<dbReference type="Gene3D" id="3.40.190.10">
    <property type="entry name" value="Periplasmic binding protein-like II"/>
    <property type="match status" value="1"/>
</dbReference>
<evidence type="ECO:0000256" key="1">
    <source>
        <dbReference type="ARBA" id="ARBA00004418"/>
    </source>
</evidence>
<feature type="signal peptide" evidence="4">
    <location>
        <begin position="1"/>
        <end position="26"/>
    </location>
</feature>
<dbReference type="PANTHER" id="PTHR33376:SF5">
    <property type="entry name" value="EXTRACYTOPLASMIC SOLUTE RECEPTOR PROTEIN"/>
    <property type="match status" value="1"/>
</dbReference>
<keyword evidence="2 4" id="KW-0732">Signal</keyword>
<gene>
    <name evidence="5" type="ORF">F4Y60_00665</name>
</gene>